<dbReference type="InterPro" id="IPR036390">
    <property type="entry name" value="WH_DNA-bd_sf"/>
</dbReference>
<dbReference type="CDD" id="cd00090">
    <property type="entry name" value="HTH_ARSR"/>
    <property type="match status" value="1"/>
</dbReference>
<accession>A0ABW1VGE8</accession>
<dbReference type="SUPFAM" id="SSF46785">
    <property type="entry name" value="Winged helix' DNA-binding domain"/>
    <property type="match status" value="1"/>
</dbReference>
<dbReference type="SMART" id="SM00418">
    <property type="entry name" value="HTH_ARSR"/>
    <property type="match status" value="1"/>
</dbReference>
<evidence type="ECO:0000259" key="1">
    <source>
        <dbReference type="SMART" id="SM00418"/>
    </source>
</evidence>
<sequence>MERLTAVASVQRFRVIAELAAGPTHVSELARRVGMSRALLYLHLERLEQAGLLTGRLMLSDDGKALKVYEVEPFTITVTPESIRATVESEPRSATTRESEN</sequence>
<name>A0ABW1VGE8_9MICO</name>
<keyword evidence="3" id="KW-1185">Reference proteome</keyword>
<organism evidence="2 3">
    <name type="scientific">Luethyella okanaganae</name>
    <dbReference type="NCBI Taxonomy" id="69372"/>
    <lineage>
        <taxon>Bacteria</taxon>
        <taxon>Bacillati</taxon>
        <taxon>Actinomycetota</taxon>
        <taxon>Actinomycetes</taxon>
        <taxon>Micrococcales</taxon>
        <taxon>Microbacteriaceae</taxon>
        <taxon>Luethyella</taxon>
    </lineage>
</organism>
<gene>
    <name evidence="2" type="ORF">ACFQB0_08650</name>
</gene>
<dbReference type="InterPro" id="IPR001845">
    <property type="entry name" value="HTH_ArsR_DNA-bd_dom"/>
</dbReference>
<protein>
    <submittedName>
        <fullName evidence="2">ArsR/SmtB family transcription factor</fullName>
    </submittedName>
</protein>
<dbReference type="EMBL" id="JBHSTP010000002">
    <property type="protein sequence ID" value="MFC6356175.1"/>
    <property type="molecule type" value="Genomic_DNA"/>
</dbReference>
<dbReference type="Proteomes" id="UP001596306">
    <property type="component" value="Unassembled WGS sequence"/>
</dbReference>
<feature type="domain" description="HTH arsR-type" evidence="1">
    <location>
        <begin position="2"/>
        <end position="88"/>
    </location>
</feature>
<evidence type="ECO:0000313" key="3">
    <source>
        <dbReference type="Proteomes" id="UP001596306"/>
    </source>
</evidence>
<dbReference type="RefSeq" id="WP_386730236.1">
    <property type="nucleotide sequence ID" value="NZ_JBHSTP010000002.1"/>
</dbReference>
<proteinExistence type="predicted"/>
<evidence type="ECO:0000313" key="2">
    <source>
        <dbReference type="EMBL" id="MFC6356175.1"/>
    </source>
</evidence>
<comment type="caution">
    <text evidence="2">The sequence shown here is derived from an EMBL/GenBank/DDBJ whole genome shotgun (WGS) entry which is preliminary data.</text>
</comment>
<dbReference type="Pfam" id="PF12840">
    <property type="entry name" value="HTH_20"/>
    <property type="match status" value="1"/>
</dbReference>
<reference evidence="3" key="1">
    <citation type="journal article" date="2019" name="Int. J. Syst. Evol. Microbiol.">
        <title>The Global Catalogue of Microorganisms (GCM) 10K type strain sequencing project: providing services to taxonomists for standard genome sequencing and annotation.</title>
        <authorList>
            <consortium name="The Broad Institute Genomics Platform"/>
            <consortium name="The Broad Institute Genome Sequencing Center for Infectious Disease"/>
            <person name="Wu L."/>
            <person name="Ma J."/>
        </authorList>
    </citation>
    <scope>NUCLEOTIDE SEQUENCE [LARGE SCALE GENOMIC DNA]</scope>
    <source>
        <strain evidence="3">CCUG 43304</strain>
    </source>
</reference>
<dbReference type="Gene3D" id="1.10.10.10">
    <property type="entry name" value="Winged helix-like DNA-binding domain superfamily/Winged helix DNA-binding domain"/>
    <property type="match status" value="1"/>
</dbReference>
<dbReference type="InterPro" id="IPR036388">
    <property type="entry name" value="WH-like_DNA-bd_sf"/>
</dbReference>
<dbReference type="InterPro" id="IPR011991">
    <property type="entry name" value="ArsR-like_HTH"/>
</dbReference>